<dbReference type="Proteomes" id="UP000005317">
    <property type="component" value="Unassembled WGS sequence"/>
</dbReference>
<evidence type="ECO:0000313" key="2">
    <source>
        <dbReference type="EMBL" id="EIJ34029.1"/>
    </source>
</evidence>
<feature type="chain" id="PRO_5025064052" description="Secreted protein" evidence="1">
    <location>
        <begin position="28"/>
        <end position="87"/>
    </location>
</feature>
<keyword evidence="1" id="KW-0732">Signal</keyword>
<evidence type="ECO:0000256" key="1">
    <source>
        <dbReference type="SAM" id="SignalP"/>
    </source>
</evidence>
<name>A0A656HFR7_THINJ</name>
<proteinExistence type="predicted"/>
<keyword evidence="3" id="KW-1185">Reference proteome</keyword>
<dbReference type="AlphaFoldDB" id="A0A656HFR7"/>
<evidence type="ECO:0000313" key="3">
    <source>
        <dbReference type="Proteomes" id="UP000005317"/>
    </source>
</evidence>
<gene>
    <name evidence="2" type="ORF">Thini_1426</name>
</gene>
<feature type="signal peptide" evidence="1">
    <location>
        <begin position="1"/>
        <end position="27"/>
    </location>
</feature>
<dbReference type="EMBL" id="JH651384">
    <property type="protein sequence ID" value="EIJ34029.1"/>
    <property type="molecule type" value="Genomic_DNA"/>
</dbReference>
<sequence precursor="true">MKTFTCKFSVMSLFIAILGTASVTATAGVVCKCGDAYSIRLGKCYEVVAKNVESKYRSDKGCSSLGGDTYDKEYTQCLKTYKPQQGE</sequence>
<organism evidence="2 3">
    <name type="scientific">Thiothrix nivea (strain ATCC 35100 / DSM 5205 / JP2)</name>
    <dbReference type="NCBI Taxonomy" id="870187"/>
    <lineage>
        <taxon>Bacteria</taxon>
        <taxon>Pseudomonadati</taxon>
        <taxon>Pseudomonadota</taxon>
        <taxon>Gammaproteobacteria</taxon>
        <taxon>Thiotrichales</taxon>
        <taxon>Thiotrichaceae</taxon>
        <taxon>Thiothrix</taxon>
    </lineage>
</organism>
<accession>A0A656HFR7</accession>
<evidence type="ECO:0008006" key="4">
    <source>
        <dbReference type="Google" id="ProtNLM"/>
    </source>
</evidence>
<reference evidence="3" key="1">
    <citation type="journal article" date="2011" name="Stand. Genomic Sci.">
        <title>Genome sequence of the filamentous, gliding Thiothrix nivea neotype strain (JP2(T)).</title>
        <authorList>
            <person name="Lapidus A."/>
            <person name="Nolan M."/>
            <person name="Lucas S."/>
            <person name="Glavina Del Rio T."/>
            <person name="Tice H."/>
            <person name="Cheng J.F."/>
            <person name="Tapia R."/>
            <person name="Han C."/>
            <person name="Goodwin L."/>
            <person name="Pitluck S."/>
            <person name="Liolios K."/>
            <person name="Pagani I."/>
            <person name="Ivanova N."/>
            <person name="Huntemann M."/>
            <person name="Mavromatis K."/>
            <person name="Mikhailova N."/>
            <person name="Pati A."/>
            <person name="Chen A."/>
            <person name="Palaniappan K."/>
            <person name="Land M."/>
            <person name="Brambilla E.M."/>
            <person name="Rohde M."/>
            <person name="Abt B."/>
            <person name="Verbarg S."/>
            <person name="Goker M."/>
            <person name="Bristow J."/>
            <person name="Eisen J.A."/>
            <person name="Markowitz V."/>
            <person name="Hugenholtz P."/>
            <person name="Kyrpides N.C."/>
            <person name="Klenk H.P."/>
            <person name="Woyke T."/>
        </authorList>
    </citation>
    <scope>NUCLEOTIDE SEQUENCE [LARGE SCALE GENOMIC DNA]</scope>
    <source>
        <strain evidence="3">ATCC 35100 / DSM 5205 / JP2</strain>
    </source>
</reference>
<protein>
    <recommendedName>
        <fullName evidence="4">Secreted protein</fullName>
    </recommendedName>
</protein>